<evidence type="ECO:0000259" key="2">
    <source>
        <dbReference type="PROSITE" id="PS50144"/>
    </source>
</evidence>
<evidence type="ECO:0000313" key="4">
    <source>
        <dbReference type="Proteomes" id="UP000305948"/>
    </source>
</evidence>
<name>A0A5C3N474_9AGAM</name>
<dbReference type="InterPro" id="IPR002083">
    <property type="entry name" value="MATH/TRAF_dom"/>
</dbReference>
<accession>A0A5C3N474</accession>
<feature type="compositionally biased region" description="Polar residues" evidence="1">
    <location>
        <begin position="240"/>
        <end position="254"/>
    </location>
</feature>
<feature type="compositionally biased region" description="Acidic residues" evidence="1">
    <location>
        <begin position="255"/>
        <end position="277"/>
    </location>
</feature>
<dbReference type="OrthoDB" id="6359816at2759"/>
<reference evidence="3 4" key="1">
    <citation type="journal article" date="2019" name="Nat. Ecol. Evol.">
        <title>Megaphylogeny resolves global patterns of mushroom evolution.</title>
        <authorList>
            <person name="Varga T."/>
            <person name="Krizsan K."/>
            <person name="Foldi C."/>
            <person name="Dima B."/>
            <person name="Sanchez-Garcia M."/>
            <person name="Sanchez-Ramirez S."/>
            <person name="Szollosi G.J."/>
            <person name="Szarkandi J.G."/>
            <person name="Papp V."/>
            <person name="Albert L."/>
            <person name="Andreopoulos W."/>
            <person name="Angelini C."/>
            <person name="Antonin V."/>
            <person name="Barry K.W."/>
            <person name="Bougher N.L."/>
            <person name="Buchanan P."/>
            <person name="Buyck B."/>
            <person name="Bense V."/>
            <person name="Catcheside P."/>
            <person name="Chovatia M."/>
            <person name="Cooper J."/>
            <person name="Damon W."/>
            <person name="Desjardin D."/>
            <person name="Finy P."/>
            <person name="Geml J."/>
            <person name="Haridas S."/>
            <person name="Hughes K."/>
            <person name="Justo A."/>
            <person name="Karasinski D."/>
            <person name="Kautmanova I."/>
            <person name="Kiss B."/>
            <person name="Kocsube S."/>
            <person name="Kotiranta H."/>
            <person name="LaButti K.M."/>
            <person name="Lechner B.E."/>
            <person name="Liimatainen K."/>
            <person name="Lipzen A."/>
            <person name="Lukacs Z."/>
            <person name="Mihaltcheva S."/>
            <person name="Morgado L.N."/>
            <person name="Niskanen T."/>
            <person name="Noordeloos M.E."/>
            <person name="Ohm R.A."/>
            <person name="Ortiz-Santana B."/>
            <person name="Ovrebo C."/>
            <person name="Racz N."/>
            <person name="Riley R."/>
            <person name="Savchenko A."/>
            <person name="Shiryaev A."/>
            <person name="Soop K."/>
            <person name="Spirin V."/>
            <person name="Szebenyi C."/>
            <person name="Tomsovsky M."/>
            <person name="Tulloss R.E."/>
            <person name="Uehling J."/>
            <person name="Grigoriev I.V."/>
            <person name="Vagvolgyi C."/>
            <person name="Papp T."/>
            <person name="Martin F.M."/>
            <person name="Miettinen O."/>
            <person name="Hibbett D.S."/>
            <person name="Nagy L.G."/>
        </authorList>
    </citation>
    <scope>NUCLEOTIDE SEQUENCE [LARGE SCALE GENOMIC DNA]</scope>
    <source>
        <strain evidence="3 4">OMC1185</strain>
    </source>
</reference>
<dbReference type="Gene3D" id="2.60.210.10">
    <property type="entry name" value="Apoptosis, Tumor Necrosis Factor Receptor Associated Protein 2, Chain A"/>
    <property type="match status" value="1"/>
</dbReference>
<dbReference type="PANTHER" id="PTHR24413">
    <property type="entry name" value="SPECKLE-TYPE POZ PROTEIN"/>
    <property type="match status" value="1"/>
</dbReference>
<dbReference type="SUPFAM" id="SSF49599">
    <property type="entry name" value="TRAF domain-like"/>
    <property type="match status" value="1"/>
</dbReference>
<keyword evidence="4" id="KW-1185">Reference proteome</keyword>
<protein>
    <recommendedName>
        <fullName evidence="2">MATH domain-containing protein</fullName>
    </recommendedName>
</protein>
<dbReference type="InterPro" id="IPR011333">
    <property type="entry name" value="SKP1/BTB/POZ_sf"/>
</dbReference>
<gene>
    <name evidence="3" type="ORF">OE88DRAFT_1657312</name>
</gene>
<feature type="compositionally biased region" description="Polar residues" evidence="1">
    <location>
        <begin position="413"/>
        <end position="432"/>
    </location>
</feature>
<dbReference type="Pfam" id="PF22486">
    <property type="entry name" value="MATH_2"/>
    <property type="match status" value="1"/>
</dbReference>
<feature type="region of interest" description="Disordered" evidence="1">
    <location>
        <begin position="408"/>
        <end position="449"/>
    </location>
</feature>
<dbReference type="InterPro" id="IPR008974">
    <property type="entry name" value="TRAF-like"/>
</dbReference>
<dbReference type="Gene3D" id="3.30.710.10">
    <property type="entry name" value="Potassium Channel Kv1.1, Chain A"/>
    <property type="match status" value="2"/>
</dbReference>
<dbReference type="Proteomes" id="UP000305948">
    <property type="component" value="Unassembled WGS sequence"/>
</dbReference>
<feature type="domain" description="MATH" evidence="2">
    <location>
        <begin position="15"/>
        <end position="159"/>
    </location>
</feature>
<sequence length="581" mass="65190">MSTSEDPAEYQESQTVKFEWTLKGLKNIFESSKGDSKSKVTKSAKFGGGRWQILFYANSGTSSGGESGYVSLYLCCEPTQEEKESSSHGRWVREGRFRFSFELRNLAKMVMFNAKEAHDHSFSWKTANWGWAQFARRDTVYYLSNAVRSQDAFVIICTITSSPTAPSPAPPAHLAKVPRGLLDSVGGLLNDPLYSDVEFLISRPRRGRREERTIYASKRLLRRADYFDMMFSSGFAEAVSEQQRPTMSVMQTDQDSSDIWEDRDPEDSDDDDDDAGDALDRDADMEPDDRHPRGVTPPPENEQPAESEDVPMGTASGEVTSASEDWQDVDQTEPSERNVRAKLVHPSSPRTPTMQVEAASPETESVPGPSKMRVVVRDVAYNTYFAVLYYIYTDCITFAPPASSFLSPADPGQPSTTAQSGSDSTNNANVRSNAPVETHTVSSAPASRKDWVRDWQRKHPGQPTPCSAKAVYRLADKLDLRALKERAFQYIVKSLTVQNVPYEMFSSFSTTFDDVRKVQMQFFLEHWGEIRTSDAMRNLWPQIRAGRHPGFEEVWPLIITNLEYKPPVPENSESQSAAGSN</sequence>
<dbReference type="CDD" id="cd00121">
    <property type="entry name" value="MATH"/>
    <property type="match status" value="1"/>
</dbReference>
<feature type="compositionally biased region" description="Basic and acidic residues" evidence="1">
    <location>
        <begin position="278"/>
        <end position="292"/>
    </location>
</feature>
<organism evidence="3 4">
    <name type="scientific">Heliocybe sulcata</name>
    <dbReference type="NCBI Taxonomy" id="5364"/>
    <lineage>
        <taxon>Eukaryota</taxon>
        <taxon>Fungi</taxon>
        <taxon>Dikarya</taxon>
        <taxon>Basidiomycota</taxon>
        <taxon>Agaricomycotina</taxon>
        <taxon>Agaricomycetes</taxon>
        <taxon>Gloeophyllales</taxon>
        <taxon>Gloeophyllaceae</taxon>
        <taxon>Heliocybe</taxon>
    </lineage>
</organism>
<dbReference type="AlphaFoldDB" id="A0A5C3N474"/>
<evidence type="ECO:0000313" key="3">
    <source>
        <dbReference type="EMBL" id="TFK52200.1"/>
    </source>
</evidence>
<dbReference type="PROSITE" id="PS50144">
    <property type="entry name" value="MATH"/>
    <property type="match status" value="1"/>
</dbReference>
<feature type="region of interest" description="Disordered" evidence="1">
    <location>
        <begin position="240"/>
        <end position="368"/>
    </location>
</feature>
<dbReference type="SUPFAM" id="SSF54695">
    <property type="entry name" value="POZ domain"/>
    <property type="match status" value="1"/>
</dbReference>
<proteinExistence type="predicted"/>
<dbReference type="STRING" id="5364.A0A5C3N474"/>
<evidence type="ECO:0000256" key="1">
    <source>
        <dbReference type="SAM" id="MobiDB-lite"/>
    </source>
</evidence>
<dbReference type="EMBL" id="ML213509">
    <property type="protein sequence ID" value="TFK52200.1"/>
    <property type="molecule type" value="Genomic_DNA"/>
</dbReference>